<protein>
    <submittedName>
        <fullName evidence="1">Uncharacterized protein</fullName>
    </submittedName>
</protein>
<gene>
    <name evidence="1" type="ORF">CH379_01850</name>
</gene>
<evidence type="ECO:0000313" key="1">
    <source>
        <dbReference type="EMBL" id="PJZ94586.1"/>
    </source>
</evidence>
<sequence>MSSRTIWNSNRKRTRKDPQTLCYFGNKFFPGRHSRVGTHTRINKQGFVFPLLSRNTERKSKKSTFGFFDLIFHVEFNN</sequence>
<name>A0A2N0BDF7_9LEPT</name>
<proteinExistence type="predicted"/>
<comment type="caution">
    <text evidence="1">The sequence shown here is derived from an EMBL/GenBank/DDBJ whole genome shotgun (WGS) entry which is preliminary data.</text>
</comment>
<reference evidence="1" key="1">
    <citation type="submission" date="2017-07" db="EMBL/GenBank/DDBJ databases">
        <title>Leptospira spp. isolated from tropical soils.</title>
        <authorList>
            <person name="Thibeaux R."/>
            <person name="Iraola G."/>
            <person name="Ferres I."/>
            <person name="Bierque E."/>
            <person name="Girault D."/>
            <person name="Soupe-Gilbert M.-E."/>
            <person name="Picardeau M."/>
            <person name="Goarant C."/>
        </authorList>
    </citation>
    <scope>NUCLEOTIDE SEQUENCE [LARGE SCALE GENOMIC DNA]</scope>
    <source>
        <strain evidence="1">ATI7-C-A5</strain>
    </source>
</reference>
<dbReference type="AlphaFoldDB" id="A0A2N0BDF7"/>
<accession>A0A2N0BDF7</accession>
<organism evidence="1">
    <name type="scientific">Leptospira ellisii</name>
    <dbReference type="NCBI Taxonomy" id="2023197"/>
    <lineage>
        <taxon>Bacteria</taxon>
        <taxon>Pseudomonadati</taxon>
        <taxon>Spirochaetota</taxon>
        <taxon>Spirochaetia</taxon>
        <taxon>Leptospirales</taxon>
        <taxon>Leptospiraceae</taxon>
        <taxon>Leptospira</taxon>
    </lineage>
</organism>
<dbReference type="EMBL" id="NPEF01000010">
    <property type="protein sequence ID" value="PJZ94586.1"/>
    <property type="molecule type" value="Genomic_DNA"/>
</dbReference>